<organism evidence="9 10">
    <name type="scientific">Paracoccus tegillarcae</name>
    <dbReference type="NCBI Taxonomy" id="1529068"/>
    <lineage>
        <taxon>Bacteria</taxon>
        <taxon>Pseudomonadati</taxon>
        <taxon>Pseudomonadota</taxon>
        <taxon>Alphaproteobacteria</taxon>
        <taxon>Rhodobacterales</taxon>
        <taxon>Paracoccaceae</taxon>
        <taxon>Paracoccus</taxon>
    </lineage>
</organism>
<dbReference type="EMBL" id="CP025408">
    <property type="protein sequence ID" value="AUH32508.1"/>
    <property type="molecule type" value="Genomic_DNA"/>
</dbReference>
<dbReference type="GO" id="GO:0009246">
    <property type="term" value="P:enterobacterial common antigen biosynthetic process"/>
    <property type="evidence" value="ECO:0007669"/>
    <property type="project" value="TreeGrafter"/>
</dbReference>
<feature type="transmembrane region" description="Helical" evidence="7">
    <location>
        <begin position="20"/>
        <end position="37"/>
    </location>
</feature>
<evidence type="ECO:0000256" key="2">
    <source>
        <dbReference type="ARBA" id="ARBA00007400"/>
    </source>
</evidence>
<keyword evidence="6 7" id="KW-0472">Membrane</keyword>
<keyword evidence="4 7" id="KW-0812">Transmembrane</keyword>
<evidence type="ECO:0000256" key="4">
    <source>
        <dbReference type="ARBA" id="ARBA00022692"/>
    </source>
</evidence>
<keyword evidence="10" id="KW-1185">Reference proteome</keyword>
<feature type="transmembrane region" description="Helical" evidence="7">
    <location>
        <begin position="182"/>
        <end position="199"/>
    </location>
</feature>
<feature type="domain" description="Acyltransferase 3" evidence="8">
    <location>
        <begin position="19"/>
        <end position="320"/>
    </location>
</feature>
<feature type="transmembrane region" description="Helical" evidence="7">
    <location>
        <begin position="245"/>
        <end position="265"/>
    </location>
</feature>
<dbReference type="KEGG" id="paro:CUV01_03095"/>
<evidence type="ECO:0000313" key="9">
    <source>
        <dbReference type="EMBL" id="AUH32508.1"/>
    </source>
</evidence>
<evidence type="ECO:0000256" key="6">
    <source>
        <dbReference type="ARBA" id="ARBA00023136"/>
    </source>
</evidence>
<evidence type="ECO:0000256" key="3">
    <source>
        <dbReference type="ARBA" id="ARBA00022475"/>
    </source>
</evidence>
<gene>
    <name evidence="9" type="ORF">CUV01_03095</name>
</gene>
<comment type="subcellular location">
    <subcellularLocation>
        <location evidence="1">Cell membrane</location>
        <topology evidence="1">Multi-pass membrane protein</topology>
    </subcellularLocation>
</comment>
<dbReference type="GO" id="GO:0005886">
    <property type="term" value="C:plasma membrane"/>
    <property type="evidence" value="ECO:0007669"/>
    <property type="project" value="UniProtKB-SubCell"/>
</dbReference>
<evidence type="ECO:0000256" key="1">
    <source>
        <dbReference type="ARBA" id="ARBA00004651"/>
    </source>
</evidence>
<dbReference type="GO" id="GO:0016413">
    <property type="term" value="F:O-acetyltransferase activity"/>
    <property type="evidence" value="ECO:0007669"/>
    <property type="project" value="TreeGrafter"/>
</dbReference>
<keyword evidence="5 7" id="KW-1133">Transmembrane helix</keyword>
<feature type="transmembrane region" description="Helical" evidence="7">
    <location>
        <begin position="57"/>
        <end position="76"/>
    </location>
</feature>
<evidence type="ECO:0000313" key="10">
    <source>
        <dbReference type="Proteomes" id="UP000233742"/>
    </source>
</evidence>
<comment type="similarity">
    <text evidence="2">Belongs to the acyltransferase 3 family.</text>
</comment>
<feature type="transmembrane region" description="Helical" evidence="7">
    <location>
        <begin position="301"/>
        <end position="324"/>
    </location>
</feature>
<proteinExistence type="inferred from homology"/>
<feature type="transmembrane region" description="Helical" evidence="7">
    <location>
        <begin position="211"/>
        <end position="233"/>
    </location>
</feature>
<feature type="transmembrane region" description="Helical" evidence="7">
    <location>
        <begin position="270"/>
        <end position="289"/>
    </location>
</feature>
<feature type="transmembrane region" description="Helical" evidence="7">
    <location>
        <begin position="96"/>
        <end position="115"/>
    </location>
</feature>
<dbReference type="InterPro" id="IPR002656">
    <property type="entry name" value="Acyl_transf_3_dom"/>
</dbReference>
<dbReference type="PANTHER" id="PTHR40074">
    <property type="entry name" value="O-ACETYLTRANSFERASE WECH"/>
    <property type="match status" value="1"/>
</dbReference>
<dbReference type="Proteomes" id="UP000233742">
    <property type="component" value="Chromosome"/>
</dbReference>
<name>A0A2K9EC60_9RHOB</name>
<accession>A0A2K9EC60</accession>
<sequence length="351" mass="37884">MPETVHKNRPVLSSELPMETVRAIAIIALVSFHVIGGGEGGGLDVGYPHPLRYYADLMVDVRMPLFAFIAGAVYALKPVEPADLGRFMTGKLRRLALPGLVAISVFLIFATVLGTDDALGGPLWEPYLRSYSIFWFLQAILLIFVFYGTADVLSGGRVLYPALAASALAAALGLRIPTEVMSAHRVTTLLVYFLLGVAIMRNLHQLLQRRWMIVAVAMVAVAIGLTMNLANLSRTGELSANRLDLQSLAFGTGLCVAAFLALPVVGWLRWLGAFSLTIYLYHILATSAARRAMVALDIDSLWLQAAIGTLAGIAFPIVLHLLALRTGPTRLMLLGLRPGARNRQTVRAAAA</sequence>
<evidence type="ECO:0000259" key="8">
    <source>
        <dbReference type="Pfam" id="PF01757"/>
    </source>
</evidence>
<evidence type="ECO:0000256" key="5">
    <source>
        <dbReference type="ARBA" id="ARBA00022989"/>
    </source>
</evidence>
<dbReference type="PANTHER" id="PTHR40074:SF2">
    <property type="entry name" value="O-ACETYLTRANSFERASE WECH"/>
    <property type="match status" value="1"/>
</dbReference>
<feature type="transmembrane region" description="Helical" evidence="7">
    <location>
        <begin position="127"/>
        <end position="146"/>
    </location>
</feature>
<evidence type="ECO:0000256" key="7">
    <source>
        <dbReference type="SAM" id="Phobius"/>
    </source>
</evidence>
<reference evidence="9 10" key="1">
    <citation type="submission" date="2017-12" db="EMBL/GenBank/DDBJ databases">
        <authorList>
            <person name="Hurst M.R.H."/>
        </authorList>
    </citation>
    <scope>NUCLEOTIDE SEQUENCE [LARGE SCALE GENOMIC DNA]</scope>
    <source>
        <strain evidence="9 10">BM15</strain>
    </source>
</reference>
<keyword evidence="3" id="KW-1003">Cell membrane</keyword>
<dbReference type="AlphaFoldDB" id="A0A2K9EC60"/>
<feature type="transmembrane region" description="Helical" evidence="7">
    <location>
        <begin position="158"/>
        <end position="176"/>
    </location>
</feature>
<dbReference type="Pfam" id="PF01757">
    <property type="entry name" value="Acyl_transf_3"/>
    <property type="match status" value="1"/>
</dbReference>
<protein>
    <recommendedName>
        <fullName evidence="8">Acyltransferase 3 domain-containing protein</fullName>
    </recommendedName>
</protein>